<evidence type="ECO:0000313" key="8">
    <source>
        <dbReference type="Proteomes" id="UP000238164"/>
    </source>
</evidence>
<feature type="transmembrane region" description="Helical" evidence="5">
    <location>
        <begin position="246"/>
        <end position="270"/>
    </location>
</feature>
<proteinExistence type="predicted"/>
<evidence type="ECO:0000256" key="5">
    <source>
        <dbReference type="SAM" id="Phobius"/>
    </source>
</evidence>
<dbReference type="OrthoDB" id="5317164at2"/>
<evidence type="ECO:0000256" key="2">
    <source>
        <dbReference type="ARBA" id="ARBA00022692"/>
    </source>
</evidence>
<feature type="transmembrane region" description="Helical" evidence="5">
    <location>
        <begin position="169"/>
        <end position="192"/>
    </location>
</feature>
<protein>
    <submittedName>
        <fullName evidence="7">MFS transporter</fullName>
    </submittedName>
</protein>
<dbReference type="KEGG" id="mgg:MPLG2_2487"/>
<keyword evidence="8" id="KW-1185">Reference proteome</keyword>
<evidence type="ECO:0000313" key="7">
    <source>
        <dbReference type="EMBL" id="SPD87517.1"/>
    </source>
</evidence>
<evidence type="ECO:0000256" key="1">
    <source>
        <dbReference type="ARBA" id="ARBA00004651"/>
    </source>
</evidence>
<evidence type="ECO:0000256" key="4">
    <source>
        <dbReference type="ARBA" id="ARBA00023136"/>
    </source>
</evidence>
<dbReference type="EMBL" id="LT985188">
    <property type="protein sequence ID" value="SPD87517.1"/>
    <property type="molecule type" value="Genomic_DNA"/>
</dbReference>
<dbReference type="Gene3D" id="1.20.1250.20">
    <property type="entry name" value="MFS general substrate transporter like domains"/>
    <property type="match status" value="1"/>
</dbReference>
<dbReference type="InterPro" id="IPR036259">
    <property type="entry name" value="MFS_trans_sf"/>
</dbReference>
<dbReference type="InterPro" id="IPR011701">
    <property type="entry name" value="MFS"/>
</dbReference>
<gene>
    <name evidence="7" type="ORF">MPLG2_2487</name>
</gene>
<feature type="transmembrane region" description="Helical" evidence="5">
    <location>
        <begin position="282"/>
        <end position="302"/>
    </location>
</feature>
<dbReference type="SUPFAM" id="SSF103473">
    <property type="entry name" value="MFS general substrate transporter"/>
    <property type="match status" value="1"/>
</dbReference>
<dbReference type="Pfam" id="PF07690">
    <property type="entry name" value="MFS_1"/>
    <property type="match status" value="1"/>
</dbReference>
<feature type="transmembrane region" description="Helical" evidence="5">
    <location>
        <begin position="138"/>
        <end position="163"/>
    </location>
</feature>
<accession>A0A2N9JJ88</accession>
<dbReference type="PROSITE" id="PS50850">
    <property type="entry name" value="MFS"/>
    <property type="match status" value="1"/>
</dbReference>
<dbReference type="InterPro" id="IPR020846">
    <property type="entry name" value="MFS_dom"/>
</dbReference>
<dbReference type="InterPro" id="IPR052524">
    <property type="entry name" value="MFS_Cyanate_Porter"/>
</dbReference>
<organism evidence="7 8">
    <name type="scientific">Micropruina glycogenica</name>
    <dbReference type="NCBI Taxonomy" id="75385"/>
    <lineage>
        <taxon>Bacteria</taxon>
        <taxon>Bacillati</taxon>
        <taxon>Actinomycetota</taxon>
        <taxon>Actinomycetes</taxon>
        <taxon>Propionibacteriales</taxon>
        <taxon>Nocardioidaceae</taxon>
        <taxon>Micropruina</taxon>
    </lineage>
</organism>
<dbReference type="PANTHER" id="PTHR23523">
    <property type="match status" value="1"/>
</dbReference>
<keyword evidence="4 5" id="KW-0472">Membrane</keyword>
<dbReference type="AlphaFoldDB" id="A0A2N9JJ88"/>
<feature type="transmembrane region" description="Helical" evidence="5">
    <location>
        <begin position="108"/>
        <end position="126"/>
    </location>
</feature>
<keyword evidence="3 5" id="KW-1133">Transmembrane helix</keyword>
<feature type="transmembrane region" description="Helical" evidence="5">
    <location>
        <begin position="12"/>
        <end position="29"/>
    </location>
</feature>
<evidence type="ECO:0000256" key="3">
    <source>
        <dbReference type="ARBA" id="ARBA00022989"/>
    </source>
</evidence>
<keyword evidence="2 5" id="KW-0812">Transmembrane</keyword>
<name>A0A2N9JJ88_9ACTN</name>
<comment type="subcellular location">
    <subcellularLocation>
        <location evidence="1">Cell membrane</location>
        <topology evidence="1">Multi-pass membrane protein</topology>
    </subcellularLocation>
</comment>
<feature type="transmembrane region" description="Helical" evidence="5">
    <location>
        <begin position="340"/>
        <end position="364"/>
    </location>
</feature>
<feature type="transmembrane region" description="Helical" evidence="5">
    <location>
        <begin position="217"/>
        <end position="240"/>
    </location>
</feature>
<feature type="transmembrane region" description="Helical" evidence="5">
    <location>
        <begin position="308"/>
        <end position="328"/>
    </location>
</feature>
<reference evidence="7 8" key="1">
    <citation type="submission" date="2018-02" db="EMBL/GenBank/DDBJ databases">
        <authorList>
            <person name="Cohen D.B."/>
            <person name="Kent A.D."/>
        </authorList>
    </citation>
    <scope>NUCLEOTIDE SEQUENCE [LARGE SCALE GENOMIC DNA]</scope>
    <source>
        <strain evidence="7">1</strain>
    </source>
</reference>
<dbReference type="GO" id="GO:0022857">
    <property type="term" value="F:transmembrane transporter activity"/>
    <property type="evidence" value="ECO:0007669"/>
    <property type="project" value="InterPro"/>
</dbReference>
<feature type="transmembrane region" description="Helical" evidence="5">
    <location>
        <begin position="370"/>
        <end position="392"/>
    </location>
</feature>
<evidence type="ECO:0000259" key="6">
    <source>
        <dbReference type="PROSITE" id="PS50850"/>
    </source>
</evidence>
<dbReference type="GO" id="GO:0005886">
    <property type="term" value="C:plasma membrane"/>
    <property type="evidence" value="ECO:0007669"/>
    <property type="project" value="UniProtKB-SubCell"/>
</dbReference>
<feature type="domain" description="Major facilitator superfamily (MFS) profile" evidence="6">
    <location>
        <begin position="16"/>
        <end position="396"/>
    </location>
</feature>
<dbReference type="CDD" id="cd17339">
    <property type="entry name" value="MFS_NIMT_CynX_like"/>
    <property type="match status" value="1"/>
</dbReference>
<dbReference type="Proteomes" id="UP000238164">
    <property type="component" value="Chromosome 1"/>
</dbReference>
<sequence length="404" mass="42058">MTDHPRTAPSARGGHALIVVGIVLLSFNMRPAAVTIGPVLGRIVDDLHLSGVEAGLLTALPVLSFALFGALTPRLAARVGPHRLTVLALVAALVGMVGRSLATNAWAFLALTLVALSGMASVNVLMPSLVKRHFPDRIGLMTAVYTTAMAVALTTAGVLTVPISEATGSWRIGLVVWAALALLAIGPWIGLAGHDHPDAAPRVGPVVRFADVARTRLGWAMAVFFGMQSLQAYAVFGWIAELYADAGFSATEAGLLLGVITGIGIPLSFVIPTFGIRSALQWPMLVALTSCYVVGYLGLLIAPVAGAWLWALLVGIGTCTFPLILTLIGLRARTAEGTAALSGFTQSVGYLLSAVGPFSIGLLHDATNGWTAPLLLLIALLVPLTVAGWTAIRSGPIEDQLHQR</sequence>
<feature type="transmembrane region" description="Helical" evidence="5">
    <location>
        <begin position="49"/>
        <end position="72"/>
    </location>
</feature>
<dbReference type="RefSeq" id="WP_105186231.1">
    <property type="nucleotide sequence ID" value="NZ_BAAAGO010000031.1"/>
</dbReference>
<dbReference type="PANTHER" id="PTHR23523:SF2">
    <property type="entry name" value="2-NITROIMIDAZOLE TRANSPORTER"/>
    <property type="match status" value="1"/>
</dbReference>
<feature type="transmembrane region" description="Helical" evidence="5">
    <location>
        <begin position="84"/>
        <end position="102"/>
    </location>
</feature>